<keyword evidence="1" id="KW-0732">Signal</keyword>
<dbReference type="EMBL" id="HBHP01032448">
    <property type="protein sequence ID" value="CAD9776001.1"/>
    <property type="molecule type" value="Transcribed_RNA"/>
</dbReference>
<dbReference type="AlphaFoldDB" id="A0A7S2XH10"/>
<dbReference type="PANTHER" id="PTHR32026">
    <property type="entry name" value="METHYLTRANSFERASE-LIKE PROTEIN 24"/>
    <property type="match status" value="1"/>
</dbReference>
<dbReference type="PANTHER" id="PTHR32026:SF10">
    <property type="entry name" value="METHYLTRANSFERASE-LIKE PROTEIN 24-RELATED"/>
    <property type="match status" value="1"/>
</dbReference>
<protein>
    <recommendedName>
        <fullName evidence="3">Methyltransferase domain-containing protein</fullName>
    </recommendedName>
</protein>
<gene>
    <name evidence="2" type="ORF">LSP00402_LOCUS20005</name>
</gene>
<feature type="chain" id="PRO_5030885565" description="Methyltransferase domain-containing protein" evidence="1">
    <location>
        <begin position="31"/>
        <end position="351"/>
    </location>
</feature>
<organism evidence="2">
    <name type="scientific">Lotharella oceanica</name>
    <dbReference type="NCBI Taxonomy" id="641309"/>
    <lineage>
        <taxon>Eukaryota</taxon>
        <taxon>Sar</taxon>
        <taxon>Rhizaria</taxon>
        <taxon>Cercozoa</taxon>
        <taxon>Chlorarachniophyceae</taxon>
        <taxon>Lotharella</taxon>
    </lineage>
</organism>
<name>A0A7S2XH10_9EUKA</name>
<proteinExistence type="predicted"/>
<dbReference type="InterPro" id="IPR026913">
    <property type="entry name" value="METTL24"/>
</dbReference>
<evidence type="ECO:0008006" key="3">
    <source>
        <dbReference type="Google" id="ProtNLM"/>
    </source>
</evidence>
<evidence type="ECO:0000256" key="1">
    <source>
        <dbReference type="SAM" id="SignalP"/>
    </source>
</evidence>
<evidence type="ECO:0000313" key="2">
    <source>
        <dbReference type="EMBL" id="CAD9776001.1"/>
    </source>
</evidence>
<sequence>MRSNAARAALMGLWLLCCAAYVLSPRRAAAQSHNLKIDLGGKLGTLPVTAEAEAEVEAAAAAAAEISDEDAMAAFRRFNKRFGLVVNPGEYAKTDTTKACKPENQIRTKVWEGNHDYPLCRLPKKRHGDCMFWSFGVSNADDFSRSLAEDFKCRGFALDPSSKSENISHYMHTEPNVLYLPFGLAAPTNGPFSEEISKMEWQMTSLPSLRKFLMAAPPVKAGAPSWDGHLDVVKIDCEGCEYTIADTVLKEDRHFFKNIDQVVLELHMPKAFAPTRDVAMGIPKLIYLLEEAGLMVQPQPTGKWGACSAHFERKGCADLFVELGYERCVKKQMRICNHFIFYRDDYDAANY</sequence>
<feature type="signal peptide" evidence="1">
    <location>
        <begin position="1"/>
        <end position="30"/>
    </location>
</feature>
<reference evidence="2" key="1">
    <citation type="submission" date="2021-01" db="EMBL/GenBank/DDBJ databases">
        <authorList>
            <person name="Corre E."/>
            <person name="Pelletier E."/>
            <person name="Niang G."/>
            <person name="Scheremetjew M."/>
            <person name="Finn R."/>
            <person name="Kale V."/>
            <person name="Holt S."/>
            <person name="Cochrane G."/>
            <person name="Meng A."/>
            <person name="Brown T."/>
            <person name="Cohen L."/>
        </authorList>
    </citation>
    <scope>NUCLEOTIDE SEQUENCE</scope>
    <source>
        <strain evidence="2">CCMP622</strain>
    </source>
</reference>
<accession>A0A7S2XH10</accession>